<protein>
    <submittedName>
        <fullName evidence="2">Uncharacterized protein</fullName>
    </submittedName>
</protein>
<feature type="compositionally biased region" description="Basic residues" evidence="1">
    <location>
        <begin position="196"/>
        <end position="205"/>
    </location>
</feature>
<sequence>MEAGDQIVDVPSMDGGKKRRSNKNKKGGAIDIGSVLAPVVLYGLRRSFKPKKQRGGDAFSSQASPIAESTGPLLAVIPVVPPAGVAVVPPSIEQVAPVDMPKEAGAVPTDSGNASLAGGAKKSKKEKKSPMAEGRFGVKGKLGPLAASTGVYGKMKLYGGDNHDDDIQQEGGKKKRRNNKKGGDKEDKDNQQDGGKKKRNSKKLKGGALDLYAQQLQNISTSLNALLFN</sequence>
<dbReference type="AlphaFoldDB" id="A0A6C0CSH7"/>
<feature type="region of interest" description="Disordered" evidence="1">
    <location>
        <begin position="99"/>
        <end position="206"/>
    </location>
</feature>
<feature type="compositionally biased region" description="Basic residues" evidence="1">
    <location>
        <begin position="17"/>
        <end position="26"/>
    </location>
</feature>
<feature type="compositionally biased region" description="Basic and acidic residues" evidence="1">
    <location>
        <begin position="181"/>
        <end position="195"/>
    </location>
</feature>
<reference evidence="2" key="1">
    <citation type="journal article" date="2020" name="Nature">
        <title>Giant virus diversity and host interactions through global metagenomics.</title>
        <authorList>
            <person name="Schulz F."/>
            <person name="Roux S."/>
            <person name="Paez-Espino D."/>
            <person name="Jungbluth S."/>
            <person name="Walsh D.A."/>
            <person name="Denef V.J."/>
            <person name="McMahon K.D."/>
            <person name="Konstantinidis K.T."/>
            <person name="Eloe-Fadrosh E.A."/>
            <person name="Kyrpides N.C."/>
            <person name="Woyke T."/>
        </authorList>
    </citation>
    <scope>NUCLEOTIDE SEQUENCE</scope>
    <source>
        <strain evidence="2">GVMAG-M-3300021962-46</strain>
    </source>
</reference>
<proteinExistence type="predicted"/>
<accession>A0A6C0CSH7</accession>
<name>A0A6C0CSH7_9ZZZZ</name>
<feature type="compositionally biased region" description="Low complexity" evidence="1">
    <location>
        <begin position="111"/>
        <end position="120"/>
    </location>
</feature>
<evidence type="ECO:0000256" key="1">
    <source>
        <dbReference type="SAM" id="MobiDB-lite"/>
    </source>
</evidence>
<feature type="region of interest" description="Disordered" evidence="1">
    <location>
        <begin position="1"/>
        <end position="29"/>
    </location>
</feature>
<organism evidence="2">
    <name type="scientific">viral metagenome</name>
    <dbReference type="NCBI Taxonomy" id="1070528"/>
    <lineage>
        <taxon>unclassified sequences</taxon>
        <taxon>metagenomes</taxon>
        <taxon>organismal metagenomes</taxon>
    </lineage>
</organism>
<evidence type="ECO:0000313" key="2">
    <source>
        <dbReference type="EMBL" id="QHT07233.1"/>
    </source>
</evidence>
<dbReference type="EMBL" id="MN739480">
    <property type="protein sequence ID" value="QHT07233.1"/>
    <property type="molecule type" value="Genomic_DNA"/>
</dbReference>